<evidence type="ECO:0000256" key="1">
    <source>
        <dbReference type="ARBA" id="ARBA00004123"/>
    </source>
</evidence>
<evidence type="ECO:0000256" key="3">
    <source>
        <dbReference type="ARBA" id="ARBA00016382"/>
    </source>
</evidence>
<evidence type="ECO:0000256" key="2">
    <source>
        <dbReference type="ARBA" id="ARBA00004584"/>
    </source>
</evidence>
<accession>A0AAV6W2R1</accession>
<protein>
    <recommendedName>
        <fullName evidence="3">Centromere protein M</fullName>
    </recommendedName>
</protein>
<dbReference type="EMBL" id="JAFNEN010000003">
    <property type="protein sequence ID" value="KAG8201768.1"/>
    <property type="molecule type" value="Genomic_DNA"/>
</dbReference>
<evidence type="ECO:0000313" key="7">
    <source>
        <dbReference type="EMBL" id="KAG8201768.1"/>
    </source>
</evidence>
<dbReference type="InterPro" id="IPR020987">
    <property type="entry name" value="Centromere_Cenp-M"/>
</dbReference>
<gene>
    <name evidence="7" type="ORF">JTE90_012827</name>
</gene>
<dbReference type="Proteomes" id="UP000827092">
    <property type="component" value="Unassembled WGS sequence"/>
</dbReference>
<dbReference type="InterPro" id="IPR027417">
    <property type="entry name" value="P-loop_NTPase"/>
</dbReference>
<sequence length="164" mass="18715">MSQPLSIVKPLYNDNKEALTFLIVCESDTERKSLGEAMNGCKGKPYQIHVLTRKCLPLSKTWQQENVHFDFIVFVIDSKEKSLKNITDSLRFVDVEYFPGKCCFLMLNDNNENNLAPEIQKLVNFYATEALCANFSNENEIQDMVSQILIKAELSCGLDCFVQT</sequence>
<evidence type="ECO:0000256" key="5">
    <source>
        <dbReference type="ARBA" id="ARBA00023242"/>
    </source>
</evidence>
<dbReference type="GO" id="GO:0005634">
    <property type="term" value="C:nucleus"/>
    <property type="evidence" value="ECO:0007669"/>
    <property type="project" value="UniProtKB-SubCell"/>
</dbReference>
<organism evidence="7 8">
    <name type="scientific">Oedothorax gibbosus</name>
    <dbReference type="NCBI Taxonomy" id="931172"/>
    <lineage>
        <taxon>Eukaryota</taxon>
        <taxon>Metazoa</taxon>
        <taxon>Ecdysozoa</taxon>
        <taxon>Arthropoda</taxon>
        <taxon>Chelicerata</taxon>
        <taxon>Arachnida</taxon>
        <taxon>Araneae</taxon>
        <taxon>Araneomorphae</taxon>
        <taxon>Entelegynae</taxon>
        <taxon>Araneoidea</taxon>
        <taxon>Linyphiidae</taxon>
        <taxon>Erigoninae</taxon>
        <taxon>Oedothorax</taxon>
    </lineage>
</organism>
<dbReference type="PANTHER" id="PTHR34436">
    <property type="entry name" value="CENTROMERE PROTEIN M"/>
    <property type="match status" value="1"/>
</dbReference>
<dbReference type="AlphaFoldDB" id="A0AAV6W2R1"/>
<reference evidence="7 8" key="1">
    <citation type="journal article" date="2022" name="Nat. Ecol. Evol.">
        <title>A masculinizing supergene underlies an exaggerated male reproductive morph in a spider.</title>
        <authorList>
            <person name="Hendrickx F."/>
            <person name="De Corte Z."/>
            <person name="Sonet G."/>
            <person name="Van Belleghem S.M."/>
            <person name="Kostlbacher S."/>
            <person name="Vangestel C."/>
        </authorList>
    </citation>
    <scope>NUCLEOTIDE SEQUENCE [LARGE SCALE GENOMIC DNA]</scope>
    <source>
        <strain evidence="7">W744_W776</strain>
    </source>
</reference>
<keyword evidence="8" id="KW-1185">Reference proteome</keyword>
<dbReference type="GO" id="GO:0000775">
    <property type="term" value="C:chromosome, centromeric region"/>
    <property type="evidence" value="ECO:0007669"/>
    <property type="project" value="UniProtKB-SubCell"/>
</dbReference>
<evidence type="ECO:0000313" key="8">
    <source>
        <dbReference type="Proteomes" id="UP000827092"/>
    </source>
</evidence>
<keyword evidence="6" id="KW-0137">Centromere</keyword>
<dbReference type="Gene3D" id="3.40.50.300">
    <property type="entry name" value="P-loop containing nucleotide triphosphate hydrolases"/>
    <property type="match status" value="1"/>
</dbReference>
<dbReference type="PANTHER" id="PTHR34436:SF1">
    <property type="entry name" value="CENTROMERE PROTEIN M"/>
    <property type="match status" value="1"/>
</dbReference>
<dbReference type="Pfam" id="PF11111">
    <property type="entry name" value="CENP-M"/>
    <property type="match status" value="1"/>
</dbReference>
<evidence type="ECO:0000256" key="4">
    <source>
        <dbReference type="ARBA" id="ARBA00022454"/>
    </source>
</evidence>
<keyword evidence="4" id="KW-0158">Chromosome</keyword>
<comment type="caution">
    <text evidence="7">The sequence shown here is derived from an EMBL/GenBank/DDBJ whole genome shotgun (WGS) entry which is preliminary data.</text>
</comment>
<evidence type="ECO:0000256" key="6">
    <source>
        <dbReference type="ARBA" id="ARBA00023328"/>
    </source>
</evidence>
<comment type="subcellular location">
    <subcellularLocation>
        <location evidence="2">Chromosome</location>
        <location evidence="2">Centromere</location>
    </subcellularLocation>
    <subcellularLocation>
        <location evidence="1">Nucleus</location>
    </subcellularLocation>
</comment>
<proteinExistence type="predicted"/>
<keyword evidence="5" id="KW-0539">Nucleus</keyword>
<name>A0AAV6W2R1_9ARAC</name>